<keyword evidence="4" id="KW-1185">Reference proteome</keyword>
<comment type="caution">
    <text evidence="3">The sequence shown here is derived from an EMBL/GenBank/DDBJ whole genome shotgun (WGS) entry which is preliminary data.</text>
</comment>
<reference evidence="3 4" key="1">
    <citation type="submission" date="2021-06" db="EMBL/GenBank/DDBJ databases">
        <title>Bacillus sp. RD4P76, an endophyte from a halophyte.</title>
        <authorList>
            <person name="Sun J.-Q."/>
        </authorList>
    </citation>
    <scope>NUCLEOTIDE SEQUENCE [LARGE SCALE GENOMIC DNA]</scope>
    <source>
        <strain evidence="3 4">JCM 17098</strain>
    </source>
</reference>
<evidence type="ECO:0000256" key="1">
    <source>
        <dbReference type="SAM" id="Coils"/>
    </source>
</evidence>
<organism evidence="3 4">
    <name type="scientific">Evansella alkalicola</name>
    <dbReference type="NCBI Taxonomy" id="745819"/>
    <lineage>
        <taxon>Bacteria</taxon>
        <taxon>Bacillati</taxon>
        <taxon>Bacillota</taxon>
        <taxon>Bacilli</taxon>
        <taxon>Bacillales</taxon>
        <taxon>Bacillaceae</taxon>
        <taxon>Evansella</taxon>
    </lineage>
</organism>
<keyword evidence="2" id="KW-0472">Membrane</keyword>
<dbReference type="Proteomes" id="UP000790580">
    <property type="component" value="Unassembled WGS sequence"/>
</dbReference>
<evidence type="ECO:0000256" key="2">
    <source>
        <dbReference type="SAM" id="Phobius"/>
    </source>
</evidence>
<keyword evidence="2" id="KW-0812">Transmembrane</keyword>
<protein>
    <submittedName>
        <fullName evidence="3">DUF3450 domain-containing protein</fullName>
    </submittedName>
</protein>
<accession>A0ABS6JXN2</accession>
<keyword evidence="2" id="KW-1133">Transmembrane helix</keyword>
<gene>
    <name evidence="3" type="ORF">KS407_18170</name>
</gene>
<dbReference type="RefSeq" id="WP_088074507.1">
    <property type="nucleotide sequence ID" value="NZ_JAHQCR010000075.1"/>
</dbReference>
<feature type="transmembrane region" description="Helical" evidence="2">
    <location>
        <begin position="6"/>
        <end position="23"/>
    </location>
</feature>
<dbReference type="EMBL" id="JAHQCR010000075">
    <property type="protein sequence ID" value="MBU9723347.1"/>
    <property type="molecule type" value="Genomic_DNA"/>
</dbReference>
<keyword evidence="1" id="KW-0175">Coiled coil</keyword>
<evidence type="ECO:0000313" key="3">
    <source>
        <dbReference type="EMBL" id="MBU9723347.1"/>
    </source>
</evidence>
<name>A0ABS6JXN2_9BACI</name>
<evidence type="ECO:0000313" key="4">
    <source>
        <dbReference type="Proteomes" id="UP000790580"/>
    </source>
</evidence>
<feature type="coiled-coil region" evidence="1">
    <location>
        <begin position="32"/>
        <end position="87"/>
    </location>
</feature>
<sequence length="194" mass="22482">MKLQQYIGLAVIGSLVFLLLIFFNDSDPTYKEINLANEVEIYKDKIETLKNENSKLASSNKHLQEENNDLQLQLDELNQSQLDINRDKNAIVHAINTTNKFLESSSGSDIQMFFSESTLIDEEKKEVIFDGDYSVDFEAYLNAETVELNGFYMEENERVHLYYLIQYSDAETFTSTHFVLVEEEGWKISNIYEG</sequence>
<proteinExistence type="predicted"/>